<keyword evidence="4" id="KW-0677">Repeat</keyword>
<keyword evidence="3 7" id="KW-0853">WD repeat</keyword>
<name>M3ILP7_CANMX</name>
<dbReference type="GO" id="GO:2000001">
    <property type="term" value="P:regulation of DNA damage checkpoint"/>
    <property type="evidence" value="ECO:0007669"/>
    <property type="project" value="TreeGrafter"/>
</dbReference>
<reference evidence="10 11" key="1">
    <citation type="submission" date="2013-02" db="EMBL/GenBank/DDBJ databases">
        <title>Genome sequence of Candida maltosa Xu316, a potential industrial strain for xylitol and ethanol production.</title>
        <authorList>
            <person name="Yu J."/>
            <person name="Wang Q."/>
            <person name="Geng X."/>
            <person name="Bao W."/>
            <person name="He P."/>
            <person name="Cai J."/>
        </authorList>
    </citation>
    <scope>NUCLEOTIDE SEQUENCE [LARGE SCALE GENOMIC DNA]</scope>
    <source>
        <strain evidence="11">Xu316</strain>
    </source>
</reference>
<dbReference type="eggNOG" id="KOG4328">
    <property type="taxonomic scope" value="Eukaryota"/>
</dbReference>
<organism evidence="10 11">
    <name type="scientific">Candida maltosa (strain Xu316)</name>
    <name type="common">Yeast</name>
    <dbReference type="NCBI Taxonomy" id="1245528"/>
    <lineage>
        <taxon>Eukaryota</taxon>
        <taxon>Fungi</taxon>
        <taxon>Dikarya</taxon>
        <taxon>Ascomycota</taxon>
        <taxon>Saccharomycotina</taxon>
        <taxon>Pichiomycetes</taxon>
        <taxon>Debaryomycetaceae</taxon>
        <taxon>Candida/Lodderomyces clade</taxon>
        <taxon>Candida</taxon>
    </lineage>
</organism>
<feature type="region of interest" description="Disordered" evidence="9">
    <location>
        <begin position="35"/>
        <end position="97"/>
    </location>
</feature>
<dbReference type="OrthoDB" id="9890280at2759"/>
<proteinExistence type="inferred from homology"/>
<dbReference type="PANTHER" id="PTHR14773">
    <property type="entry name" value="WD REPEAT-CONTAINING PROTEIN 76"/>
    <property type="match status" value="1"/>
</dbReference>
<comment type="similarity">
    <text evidence="1 8">Belongs to the WD repeat DDB2/WDR76 family.</text>
</comment>
<feature type="compositionally biased region" description="Basic and acidic residues" evidence="9">
    <location>
        <begin position="82"/>
        <end position="97"/>
    </location>
</feature>
<dbReference type="GO" id="GO:0006974">
    <property type="term" value="P:DNA damage response"/>
    <property type="evidence" value="ECO:0007669"/>
    <property type="project" value="UniProtKB-KW"/>
</dbReference>
<evidence type="ECO:0000313" key="11">
    <source>
        <dbReference type="Proteomes" id="UP000011777"/>
    </source>
</evidence>
<dbReference type="InterPro" id="IPR015943">
    <property type="entry name" value="WD40/YVTN_repeat-like_dom_sf"/>
</dbReference>
<feature type="compositionally biased region" description="Basic residues" evidence="9">
    <location>
        <begin position="44"/>
        <end position="56"/>
    </location>
</feature>
<dbReference type="PANTHER" id="PTHR14773:SF0">
    <property type="entry name" value="WD REPEAT-CONTAINING PROTEIN 76"/>
    <property type="match status" value="1"/>
</dbReference>
<dbReference type="GO" id="GO:0003677">
    <property type="term" value="F:DNA binding"/>
    <property type="evidence" value="ECO:0007669"/>
    <property type="project" value="UniProtKB-UniRule"/>
</dbReference>
<keyword evidence="5 8" id="KW-0227">DNA damage</keyword>
<evidence type="ECO:0000256" key="6">
    <source>
        <dbReference type="ARBA" id="ARBA00023125"/>
    </source>
</evidence>
<dbReference type="Proteomes" id="UP000011777">
    <property type="component" value="Unassembled WGS sequence"/>
</dbReference>
<keyword evidence="6 8" id="KW-0238">DNA-binding</keyword>
<dbReference type="SMART" id="SM00320">
    <property type="entry name" value="WD40"/>
    <property type="match status" value="5"/>
</dbReference>
<sequence length="581" mass="66220">MGLSELERKRQENIKRNKELLSKLALDSISTSIKKEIDNAQPVQKKRKSTPKKKTVVKSEPVEPTRRSRRIAGIKTDPTELAEEREKEEKKQQKKDQMEALKRTRLFGDFNLIDLITNKSGNMIHEDKIIPKVKDEEEEEEFLELSNGKKTDQEDLDDQIDENNRVLKLIQSLGDKFSAGDFYDIISDSQKKDGDKSLEAKRKEFDKLHIYERFDPLDIKICHQRITAMYFHPSTTDRIVTAGDTGGNLGIWLVDDASEDPSVTILHSHGRNISKILTPTFAPEKLYTASYDGSVRTLDLNKLTSTELLHMGIPGESANDVWGVSDINQVQDSHTIFLTTLEGQFYQHDTRVPFKRVDSKKILRLHDKKIGSFTVNPNNDYQIATASLDRSLRIWDLRKVSNSEYSQYEGQKSPHLYGNCTSRLSVSCVDWNQENRLVCNGYDDNICLFNYNGTEDLPVITEWDSTYQPSTTKKNNKKEATGDDYDELPDNLTPFTKIRHNCQTGRWVSILKSKWQSNPADGVQKFIIANMNRGLDIYNQHGEMLAHLNESVGAVPAVCALHPTQNWAVGGSASSKVYLFE</sequence>
<protein>
    <recommendedName>
        <fullName evidence="2 8">DNA damage-binding protein CMR1</fullName>
    </recommendedName>
</protein>
<comment type="function">
    <text evidence="8">DNA-binding protein that binds to both single- and double-stranded DNA. Binds preferentially to UV-damaged DNA. May be involved in DNA-metabolic processes.</text>
</comment>
<keyword evidence="11" id="KW-1185">Reference proteome</keyword>
<evidence type="ECO:0000256" key="5">
    <source>
        <dbReference type="ARBA" id="ARBA00022763"/>
    </source>
</evidence>
<dbReference type="InterPro" id="IPR019775">
    <property type="entry name" value="WD40_repeat_CS"/>
</dbReference>
<dbReference type="InterPro" id="IPR050853">
    <property type="entry name" value="WD_repeat_DNA-damage-binding"/>
</dbReference>
<evidence type="ECO:0000256" key="7">
    <source>
        <dbReference type="PROSITE-ProRule" id="PRU00221"/>
    </source>
</evidence>
<evidence type="ECO:0000256" key="4">
    <source>
        <dbReference type="ARBA" id="ARBA00022737"/>
    </source>
</evidence>
<dbReference type="InterPro" id="IPR036322">
    <property type="entry name" value="WD40_repeat_dom_sf"/>
</dbReference>
<feature type="repeat" description="WD" evidence="7">
    <location>
        <begin position="363"/>
        <end position="405"/>
    </location>
</feature>
<evidence type="ECO:0000313" key="10">
    <source>
        <dbReference type="EMBL" id="EMG47316.1"/>
    </source>
</evidence>
<evidence type="ECO:0000256" key="9">
    <source>
        <dbReference type="SAM" id="MobiDB-lite"/>
    </source>
</evidence>
<evidence type="ECO:0000256" key="1">
    <source>
        <dbReference type="ARBA" id="ARBA00005434"/>
    </source>
</evidence>
<dbReference type="STRING" id="1245528.M3ILP7"/>
<dbReference type="EMBL" id="AOGT01001623">
    <property type="protein sequence ID" value="EMG47316.1"/>
    <property type="molecule type" value="Genomic_DNA"/>
</dbReference>
<dbReference type="HOGENOM" id="CLU_017019_1_1_1"/>
<dbReference type="GO" id="GO:0005634">
    <property type="term" value="C:nucleus"/>
    <property type="evidence" value="ECO:0007669"/>
    <property type="project" value="TreeGrafter"/>
</dbReference>
<dbReference type="PROSITE" id="PS00678">
    <property type="entry name" value="WD_REPEATS_1"/>
    <property type="match status" value="1"/>
</dbReference>
<dbReference type="PROSITE" id="PS50082">
    <property type="entry name" value="WD_REPEATS_2"/>
    <property type="match status" value="1"/>
</dbReference>
<dbReference type="InterPro" id="IPR001680">
    <property type="entry name" value="WD40_rpt"/>
</dbReference>
<dbReference type="OMA" id="DPNTLYW"/>
<evidence type="ECO:0000256" key="8">
    <source>
        <dbReference type="RuleBase" id="RU365004"/>
    </source>
</evidence>
<dbReference type="Gene3D" id="2.130.10.10">
    <property type="entry name" value="YVTN repeat-like/Quinoprotein amine dehydrogenase"/>
    <property type="match status" value="1"/>
</dbReference>
<accession>M3ILP7</accession>
<gene>
    <name evidence="10" type="ORF">G210_2376</name>
</gene>
<dbReference type="PROSITE" id="PS50294">
    <property type="entry name" value="WD_REPEATS_REGION"/>
    <property type="match status" value="1"/>
</dbReference>
<evidence type="ECO:0000256" key="2">
    <source>
        <dbReference type="ARBA" id="ARBA00021132"/>
    </source>
</evidence>
<dbReference type="SUPFAM" id="SSF50978">
    <property type="entry name" value="WD40 repeat-like"/>
    <property type="match status" value="1"/>
</dbReference>
<dbReference type="AlphaFoldDB" id="M3ILP7"/>
<evidence type="ECO:0000256" key="3">
    <source>
        <dbReference type="ARBA" id="ARBA00022574"/>
    </source>
</evidence>
<comment type="caution">
    <text evidence="10">The sequence shown here is derived from an EMBL/GenBank/DDBJ whole genome shotgun (WGS) entry which is preliminary data.</text>
</comment>
<dbReference type="Pfam" id="PF00400">
    <property type="entry name" value="WD40"/>
    <property type="match status" value="1"/>
</dbReference>